<reference evidence="3 4" key="1">
    <citation type="submission" date="2024-01" db="EMBL/GenBank/DDBJ databases">
        <title>Comparative genomics of Cryptococcus and Kwoniella reveals pathogenesis evolution and contrasting modes of karyotype evolution via chromosome fusion or intercentromeric recombination.</title>
        <authorList>
            <person name="Coelho M.A."/>
            <person name="David-Palma M."/>
            <person name="Shea T."/>
            <person name="Bowers K."/>
            <person name="McGinley-Smith S."/>
            <person name="Mohammad A.W."/>
            <person name="Gnirke A."/>
            <person name="Yurkov A.M."/>
            <person name="Nowrousian M."/>
            <person name="Sun S."/>
            <person name="Cuomo C.A."/>
            <person name="Heitman J."/>
        </authorList>
    </citation>
    <scope>NUCLEOTIDE SEQUENCE [LARGE SCALE GENOMIC DNA]</scope>
    <source>
        <strain evidence="3 4">PYCC6329</strain>
    </source>
</reference>
<dbReference type="AlphaFoldDB" id="A0AAX4KHQ5"/>
<dbReference type="RefSeq" id="XP_066084053.1">
    <property type="nucleotide sequence ID" value="XM_066227956.1"/>
</dbReference>
<feature type="compositionally biased region" description="Polar residues" evidence="1">
    <location>
        <begin position="421"/>
        <end position="433"/>
    </location>
</feature>
<feature type="domain" description="CRAL-TRIO" evidence="2">
    <location>
        <begin position="117"/>
        <end position="284"/>
    </location>
</feature>
<feature type="region of interest" description="Disordered" evidence="1">
    <location>
        <begin position="549"/>
        <end position="568"/>
    </location>
</feature>
<dbReference type="Gene3D" id="3.40.525.10">
    <property type="entry name" value="CRAL-TRIO lipid binding domain"/>
    <property type="match status" value="1"/>
</dbReference>
<evidence type="ECO:0000256" key="1">
    <source>
        <dbReference type="SAM" id="MobiDB-lite"/>
    </source>
</evidence>
<organism evidence="3 4">
    <name type="scientific">Kwoniella europaea PYCC6329</name>
    <dbReference type="NCBI Taxonomy" id="1423913"/>
    <lineage>
        <taxon>Eukaryota</taxon>
        <taxon>Fungi</taxon>
        <taxon>Dikarya</taxon>
        <taxon>Basidiomycota</taxon>
        <taxon>Agaricomycotina</taxon>
        <taxon>Tremellomycetes</taxon>
        <taxon>Tremellales</taxon>
        <taxon>Cryptococcaceae</taxon>
        <taxon>Kwoniella</taxon>
    </lineage>
</organism>
<dbReference type="PANTHER" id="PTHR46590">
    <property type="entry name" value="PHOSPHATIDYLINOSITOL TRANSFER PROTEIN CSR1-RELATED"/>
    <property type="match status" value="1"/>
</dbReference>
<protein>
    <recommendedName>
        <fullName evidence="2">CRAL-TRIO domain-containing protein</fullName>
    </recommendedName>
</protein>
<dbReference type="InterPro" id="IPR036865">
    <property type="entry name" value="CRAL-TRIO_dom_sf"/>
</dbReference>
<dbReference type="SUPFAM" id="SSF52087">
    <property type="entry name" value="CRAL/TRIO domain"/>
    <property type="match status" value="1"/>
</dbReference>
<evidence type="ECO:0000313" key="3">
    <source>
        <dbReference type="EMBL" id="WWD06086.1"/>
    </source>
</evidence>
<dbReference type="InterPro" id="IPR052432">
    <property type="entry name" value="PITP/CRAL-TRIO"/>
</dbReference>
<dbReference type="PROSITE" id="PS50191">
    <property type="entry name" value="CRAL_TRIO"/>
    <property type="match status" value="1"/>
</dbReference>
<dbReference type="CDD" id="cd00170">
    <property type="entry name" value="SEC14"/>
    <property type="match status" value="1"/>
</dbReference>
<dbReference type="GeneID" id="91102973"/>
<dbReference type="Pfam" id="PF00650">
    <property type="entry name" value="CRAL_TRIO"/>
    <property type="match status" value="1"/>
</dbReference>
<feature type="region of interest" description="Disordered" evidence="1">
    <location>
        <begin position="576"/>
        <end position="611"/>
    </location>
</feature>
<dbReference type="InterPro" id="IPR001251">
    <property type="entry name" value="CRAL-TRIO_dom"/>
</dbReference>
<feature type="compositionally biased region" description="Acidic residues" evidence="1">
    <location>
        <begin position="368"/>
        <end position="384"/>
    </location>
</feature>
<evidence type="ECO:0000259" key="2">
    <source>
        <dbReference type="PROSITE" id="PS50191"/>
    </source>
</evidence>
<dbReference type="PANTHER" id="PTHR46590:SF4">
    <property type="entry name" value="CRAL-TRIO DOMAIN-CONTAINING PROTEIN"/>
    <property type="match status" value="1"/>
</dbReference>
<evidence type="ECO:0000313" key="4">
    <source>
        <dbReference type="Proteomes" id="UP001358614"/>
    </source>
</evidence>
<dbReference type="EMBL" id="CP144089">
    <property type="protein sequence ID" value="WWD06086.1"/>
    <property type="molecule type" value="Genomic_DNA"/>
</dbReference>
<sequence>MSSSSSSTSQPPALRRFQNSRAEYEAHLPLTQRVQEDLRNDAEELRAQEGWDEEEWNGIEEWTKDTDSIFRHLRRHRFDETKTLTSLLSTLQQRITLSLHSPIPSFPPYTESPLFFILPLPEHTDRLGRPIAVLTVKEVIRDTDGKLDDLKNYAWWALEVVRRTLRDYWVTGIWTQKRNVHLGEGGEGLCLIVDANGAGYRNMEVELLPTLLSVGHNHFPGMIESVYVVNAGWTHRSMWNVIKRVLPRSALEKVAFLDNKENLEAVFDLDKLPRAYGGNHSYSFPSLHNPIYSYYSHHSSFDQPFLASPSRNSSYSSIADIYYSAPTTPARSRQNSSAVNLGGWRFGSGLRMTKSREASSPPEHAKQEEEEEEDGDVPQLEVEEPTPTHNTSPEMYEPTFSRRSSSRRSTPIISGDENASRSRSGSKTPTVIPNGTGGGQSAIQRIKSLSDFHLYLSPSRLANLDLLSDSDSDSDSVVENQLHEEQKPRKTLKPALFEDDNEKSLSERRSRPPLRLLAVKNEEGLKNARMYSDRLQKHHAKVLQSYGVSTPSKLGESHTAGDEQQDGNTIQVVNDLDTGQMSPSTPGALEPPSLGEHYSARSEGDGNGQVVGEYDTSNPWFGYPAIKVPSSSLTGGKSYSIRPKYARNRKRDLIKTLLFLFMLRLQSLRYTVERYLGLDVLFVSRPNVGRYMGGIGPQEGLLSTSATGMGKEMILRKEKDWWWMIIGFLLLRGSWSRLIVTSLETFGRGKEILGW</sequence>
<gene>
    <name evidence="3" type="ORF">V865_004171</name>
</gene>
<dbReference type="SMART" id="SM00516">
    <property type="entry name" value="SEC14"/>
    <property type="match status" value="1"/>
</dbReference>
<dbReference type="KEGG" id="ker:91102973"/>
<feature type="region of interest" description="Disordered" evidence="1">
    <location>
        <begin position="350"/>
        <end position="439"/>
    </location>
</feature>
<keyword evidence="4" id="KW-1185">Reference proteome</keyword>
<accession>A0AAX4KHQ5</accession>
<name>A0AAX4KHQ5_9TREE</name>
<dbReference type="Proteomes" id="UP001358614">
    <property type="component" value="Chromosome 1"/>
</dbReference>
<feature type="region of interest" description="Disordered" evidence="1">
    <location>
        <begin position="469"/>
        <end position="510"/>
    </location>
</feature>
<proteinExistence type="predicted"/>
<feature type="compositionally biased region" description="Polar residues" evidence="1">
    <location>
        <begin position="576"/>
        <end position="585"/>
    </location>
</feature>